<evidence type="ECO:0000256" key="8">
    <source>
        <dbReference type="PIRSR" id="PIRSR005091-1"/>
    </source>
</evidence>
<evidence type="ECO:0000259" key="12">
    <source>
        <dbReference type="Pfam" id="PF00884"/>
    </source>
</evidence>
<sequence length="603" mass="69208">MKEKVKSFLKCNWVFIFLVVVLQVKSMMLLSMLRTPGSASMNFGIMYFTPPAIWAHIAIVTLIASFVYLFKGKGRMWAAIVIDILVTILFIADIWYYRVNGTFLSIRHIIEPGIFNPIGKSLFNFKPIDLLFLVDFVILFLVYKFTGLKNVKYKSRLKTRLIAFISVFGISAIVIGFGHYYLDIAKKSDKVLFRIAWAPFQTFSDISPLGYHGYDIYYYTNKEMTLTDAQKNEIKTWFDENKEDLPDNKYKGMFEGKNLIAIQVESLENFVIGQKVYGQEITPNINKLLKNSLYFDNIKEQNNSGISSDCDLMVNTSMLPVRDGSTFFGYPWTEYNTLQDLLNSKGYNTISTHPEVPGNWNWAEAHKSFKADKIWDASQFDQSEVIGLGMSDESYLKQIGDKLKKEKQPFYTFLVTLTSHGPFEVPEDKQYLNLPEDLNENMLGAYFQSVRYTDEAIGKFINQLKEEGLLENTVIMIYGDHCGVHKFYEDDIKDSPLEGDWWKDNEKEIPFMIYNPSIKGETISKEGGQIDFLPTIAYLLGFNRDAFDSTAMGRVLVNTNRNAIILNDGEIVGNPTPKEKAHLEKSFNIADMVIQGNYFKNNQ</sequence>
<evidence type="ECO:0000256" key="5">
    <source>
        <dbReference type="ARBA" id="ARBA00022692"/>
    </source>
</evidence>
<gene>
    <name evidence="13" type="ORF">I9080_002284</name>
</gene>
<dbReference type="EMBL" id="DACTCB010000013">
    <property type="protein sequence ID" value="HAT4308469.1"/>
    <property type="molecule type" value="Genomic_DNA"/>
</dbReference>
<evidence type="ECO:0000256" key="11">
    <source>
        <dbReference type="SAM" id="Phobius"/>
    </source>
</evidence>
<keyword evidence="4" id="KW-1003">Cell membrane</keyword>
<evidence type="ECO:0000256" key="4">
    <source>
        <dbReference type="ARBA" id="ARBA00022475"/>
    </source>
</evidence>
<evidence type="ECO:0000313" key="13">
    <source>
        <dbReference type="EMBL" id="HAT4308469.1"/>
    </source>
</evidence>
<dbReference type="AlphaFoldDB" id="A0A8H9R097"/>
<dbReference type="CDD" id="cd16015">
    <property type="entry name" value="LTA_synthase"/>
    <property type="match status" value="1"/>
</dbReference>
<feature type="transmembrane region" description="Helical" evidence="11">
    <location>
        <begin position="130"/>
        <end position="148"/>
    </location>
</feature>
<proteinExistence type="inferred from homology"/>
<feature type="binding site" evidence="10">
    <location>
        <position position="265"/>
    </location>
    <ligand>
        <name>Mn(2+)</name>
        <dbReference type="ChEBI" id="CHEBI:29035"/>
    </ligand>
</feature>
<evidence type="ECO:0000256" key="7">
    <source>
        <dbReference type="ARBA" id="ARBA00023136"/>
    </source>
</evidence>
<dbReference type="InterPro" id="IPR017850">
    <property type="entry name" value="Alkaline_phosphatase_core_sf"/>
</dbReference>
<dbReference type="InterPro" id="IPR012160">
    <property type="entry name" value="LtaS-like"/>
</dbReference>
<dbReference type="Gene3D" id="3.40.720.10">
    <property type="entry name" value="Alkaline Phosphatase, subunit A"/>
    <property type="match status" value="1"/>
</dbReference>
<dbReference type="PANTHER" id="PTHR47371">
    <property type="entry name" value="LIPOTEICHOIC ACID SYNTHASE"/>
    <property type="match status" value="1"/>
</dbReference>
<evidence type="ECO:0000256" key="9">
    <source>
        <dbReference type="PIRSR" id="PIRSR005091-2"/>
    </source>
</evidence>
<dbReference type="GO" id="GO:0046872">
    <property type="term" value="F:metal ion binding"/>
    <property type="evidence" value="ECO:0007669"/>
    <property type="project" value="UniProtKB-KW"/>
</dbReference>
<comment type="pathway">
    <text evidence="2">Cell wall biogenesis; lipoteichoic acid biosynthesis.</text>
</comment>
<evidence type="ECO:0000256" key="10">
    <source>
        <dbReference type="PIRSR" id="PIRSR005091-3"/>
    </source>
</evidence>
<feature type="transmembrane region" description="Helical" evidence="11">
    <location>
        <begin position="12"/>
        <end position="33"/>
    </location>
</feature>
<protein>
    <submittedName>
        <fullName evidence="13">LTA synthase family protein</fullName>
    </submittedName>
</protein>
<feature type="transmembrane region" description="Helical" evidence="11">
    <location>
        <begin position="160"/>
        <end position="182"/>
    </location>
</feature>
<keyword evidence="7 11" id="KW-0472">Membrane</keyword>
<feature type="binding site" evidence="10">
    <location>
        <position position="481"/>
    </location>
    <ligand>
        <name>Mn(2+)</name>
        <dbReference type="ChEBI" id="CHEBI:29035"/>
    </ligand>
</feature>
<comment type="subcellular location">
    <subcellularLocation>
        <location evidence="1">Cell membrane</location>
        <topology evidence="1">Multi-pass membrane protein</topology>
    </subcellularLocation>
</comment>
<dbReference type="Gene3D" id="3.30.1120.170">
    <property type="match status" value="1"/>
</dbReference>
<dbReference type="InterPro" id="IPR000917">
    <property type="entry name" value="Sulfatase_N"/>
</dbReference>
<feature type="domain" description="Sulfatase N-terminal" evidence="12">
    <location>
        <begin position="257"/>
        <end position="541"/>
    </location>
</feature>
<evidence type="ECO:0000256" key="6">
    <source>
        <dbReference type="ARBA" id="ARBA00022989"/>
    </source>
</evidence>
<feature type="transmembrane region" description="Helical" evidence="11">
    <location>
        <begin position="77"/>
        <end position="97"/>
    </location>
</feature>
<reference evidence="13" key="1">
    <citation type="journal article" date="2018" name="Genome Biol.">
        <title>SKESA: strategic k-mer extension for scrupulous assemblies.</title>
        <authorList>
            <person name="Souvorov A."/>
            <person name="Agarwala R."/>
            <person name="Lipman D.J."/>
        </authorList>
    </citation>
    <scope>NUCLEOTIDE SEQUENCE</scope>
    <source>
        <strain evidence="13">C8</strain>
    </source>
</reference>
<evidence type="ECO:0000256" key="1">
    <source>
        <dbReference type="ARBA" id="ARBA00004651"/>
    </source>
</evidence>
<dbReference type="PANTHER" id="PTHR47371:SF3">
    <property type="entry name" value="PHOSPHOGLYCEROL TRANSFERASE I"/>
    <property type="match status" value="1"/>
</dbReference>
<keyword evidence="6 11" id="KW-1133">Transmembrane helix</keyword>
<keyword evidence="5 11" id="KW-0812">Transmembrane</keyword>
<dbReference type="Proteomes" id="UP000859547">
    <property type="component" value="Unassembled WGS sequence"/>
</dbReference>
<evidence type="ECO:0000256" key="2">
    <source>
        <dbReference type="ARBA" id="ARBA00004936"/>
    </source>
</evidence>
<dbReference type="PIRSF" id="PIRSF005091">
    <property type="entry name" value="Mmb_sulf_HI1246"/>
    <property type="match status" value="1"/>
</dbReference>
<keyword evidence="9" id="KW-0464">Manganese</keyword>
<name>A0A8H9R097_CLOPF</name>
<keyword evidence="9" id="KW-0479">Metal-binding</keyword>
<comment type="caution">
    <text evidence="13">The sequence shown here is derived from an EMBL/GenBank/DDBJ whole genome shotgun (WGS) entry which is preliminary data.</text>
</comment>
<feature type="transmembrane region" description="Helical" evidence="11">
    <location>
        <begin position="53"/>
        <end position="70"/>
    </location>
</feature>
<feature type="binding site" evidence="9">
    <location>
        <position position="420"/>
    </location>
    <ligand>
        <name>substrate</name>
    </ligand>
</feature>
<feature type="binding site" evidence="10">
    <location>
        <position position="480"/>
    </location>
    <ligand>
        <name>Mn(2+)</name>
        <dbReference type="ChEBI" id="CHEBI:29035"/>
    </ligand>
</feature>
<comment type="similarity">
    <text evidence="3">Belongs to the LTA synthase family.</text>
</comment>
<dbReference type="InterPro" id="IPR050448">
    <property type="entry name" value="OpgB/LTA_synthase_biosynth"/>
</dbReference>
<organism evidence="13">
    <name type="scientific">Clostridium perfringens</name>
    <dbReference type="NCBI Taxonomy" id="1502"/>
    <lineage>
        <taxon>Bacteria</taxon>
        <taxon>Bacillati</taxon>
        <taxon>Bacillota</taxon>
        <taxon>Clostridia</taxon>
        <taxon>Eubacteriales</taxon>
        <taxon>Clostridiaceae</taxon>
        <taxon>Clostridium</taxon>
    </lineage>
</organism>
<dbReference type="SUPFAM" id="SSF53649">
    <property type="entry name" value="Alkaline phosphatase-like"/>
    <property type="match status" value="1"/>
</dbReference>
<feature type="active site" evidence="8">
    <location>
        <position position="307"/>
    </location>
</feature>
<accession>A0A8H9R097</accession>
<dbReference type="Pfam" id="PF00884">
    <property type="entry name" value="Sulfatase"/>
    <property type="match status" value="1"/>
</dbReference>
<reference evidence="13" key="2">
    <citation type="submission" date="2020-07" db="EMBL/GenBank/DDBJ databases">
        <authorList>
            <consortium name="NCBI Pathogen Detection Project"/>
        </authorList>
    </citation>
    <scope>NUCLEOTIDE SEQUENCE</scope>
    <source>
        <strain evidence="13">C8</strain>
    </source>
</reference>
<dbReference type="GO" id="GO:0005886">
    <property type="term" value="C:plasma membrane"/>
    <property type="evidence" value="ECO:0007669"/>
    <property type="project" value="UniProtKB-SubCell"/>
</dbReference>
<evidence type="ECO:0000256" key="3">
    <source>
        <dbReference type="ARBA" id="ARBA00009983"/>
    </source>
</evidence>